<protein>
    <submittedName>
        <fullName evidence="1">35 kDa protein</fullName>
    </submittedName>
</protein>
<dbReference type="PATRIC" id="fig|1114965.3.peg.674"/>
<dbReference type="AlphaFoldDB" id="I1ZKY1"/>
<dbReference type="PaxDb" id="1114965-Spaf_0699"/>
<dbReference type="InterPro" id="IPR011013">
    <property type="entry name" value="Gal_mutarotase_sf_dom"/>
</dbReference>
<sequence length="300" mass="34451">MSSMVIALKNDDLEVQFKTFGGELSSIRSKEGIEYLWQGDPEYWSGQAPVLFPICGSVRNGQVQYHLKDGVKTGQLPRHGLIRKREFELKEQTENRLVFKITSNDESLQNYPYHFRVEIAYELKGKEITITYRVQNLESDQVMPYFIGGHPAFRCPLLADEDYEDYELIFEKEESCSIPLLFTETGLVDRLQRTPFLDHSPSLPLRHELFEKDAIILDQLASKSVQLLSKKSGKGLEFAFADFENLVLWSTNNKGPFIALEPWTGISTSAEEGDFFEDKKGVIQLAPQETRSHQYRITIL</sequence>
<dbReference type="GO" id="GO:0005975">
    <property type="term" value="P:carbohydrate metabolic process"/>
    <property type="evidence" value="ECO:0007669"/>
    <property type="project" value="InterPro"/>
</dbReference>
<dbReference type="Proteomes" id="UP000002865">
    <property type="component" value="Chromosome"/>
</dbReference>
<dbReference type="STRING" id="1114965.Spaf_0699"/>
<reference evidence="1 2" key="1">
    <citation type="journal article" date="2012" name="PLoS ONE">
        <title>Complete Genome and Transcriptomes of Streptococcus parasanguinis FW213: Phylogenic Relations and Potential Virulence Mechanisms.</title>
        <authorList>
            <person name="Geng J."/>
            <person name="Chiu C.H."/>
            <person name="Tang P."/>
            <person name="Chen Y."/>
            <person name="Shieh H.R."/>
            <person name="Hu S."/>
            <person name="Chen Y.Y."/>
        </authorList>
    </citation>
    <scope>NUCLEOTIDE SEQUENCE [LARGE SCALE GENOMIC DNA]</scope>
    <source>
        <strain evidence="1 2">FW213</strain>
    </source>
</reference>
<evidence type="ECO:0000313" key="1">
    <source>
        <dbReference type="EMBL" id="AFJ25705.1"/>
    </source>
</evidence>
<proteinExistence type="predicted"/>
<name>I1ZKY1_STRPA</name>
<dbReference type="Gene3D" id="2.70.98.10">
    <property type="match status" value="1"/>
</dbReference>
<evidence type="ECO:0000313" key="2">
    <source>
        <dbReference type="Proteomes" id="UP000002865"/>
    </source>
</evidence>
<dbReference type="SUPFAM" id="SSF74650">
    <property type="entry name" value="Galactose mutarotase-like"/>
    <property type="match status" value="1"/>
</dbReference>
<dbReference type="Pfam" id="PF01263">
    <property type="entry name" value="Aldose_epim"/>
    <property type="match status" value="1"/>
</dbReference>
<dbReference type="EMBL" id="CP003122">
    <property type="protein sequence ID" value="AFJ25705.1"/>
    <property type="molecule type" value="Genomic_DNA"/>
</dbReference>
<dbReference type="GO" id="GO:0030246">
    <property type="term" value="F:carbohydrate binding"/>
    <property type="evidence" value="ECO:0007669"/>
    <property type="project" value="InterPro"/>
</dbReference>
<accession>I1ZKY1</accession>
<gene>
    <name evidence="1" type="ORF">Spaf_0699</name>
</gene>
<dbReference type="HOGENOM" id="CLU_057834_1_0_9"/>
<dbReference type="InterPro" id="IPR014718">
    <property type="entry name" value="GH-type_carb-bd"/>
</dbReference>
<dbReference type="CDD" id="cd09024">
    <property type="entry name" value="Aldose_epim_lacX"/>
    <property type="match status" value="1"/>
</dbReference>
<dbReference type="eggNOG" id="COG2017">
    <property type="taxonomic scope" value="Bacteria"/>
</dbReference>
<organism evidence="1 2">
    <name type="scientific">Streptococcus parasanguinis FW213</name>
    <dbReference type="NCBI Taxonomy" id="1114965"/>
    <lineage>
        <taxon>Bacteria</taxon>
        <taxon>Bacillati</taxon>
        <taxon>Bacillota</taxon>
        <taxon>Bacilli</taxon>
        <taxon>Lactobacillales</taxon>
        <taxon>Streptococcaceae</taxon>
        <taxon>Streptococcus</taxon>
    </lineage>
</organism>
<dbReference type="InterPro" id="IPR037481">
    <property type="entry name" value="LacX"/>
</dbReference>
<dbReference type="KEGG" id="scf:Spaf_0699"/>
<dbReference type="GO" id="GO:0016853">
    <property type="term" value="F:isomerase activity"/>
    <property type="evidence" value="ECO:0007669"/>
    <property type="project" value="InterPro"/>
</dbReference>
<dbReference type="InterPro" id="IPR008183">
    <property type="entry name" value="Aldose_1/G6P_1-epimerase"/>
</dbReference>